<feature type="active site" description="5-glutamyl coenzyme A thioester intermediate" evidence="3">
    <location>
        <position position="242"/>
    </location>
</feature>
<dbReference type="HAMAP" id="MF_03228">
    <property type="entry name" value="But_CoA_trans"/>
    <property type="match status" value="1"/>
</dbReference>
<keyword evidence="6" id="KW-0378">Hydrolase</keyword>
<dbReference type="PANTHER" id="PTHR21432:SF20">
    <property type="entry name" value="ACETYL-COA HYDROLASE"/>
    <property type="match status" value="1"/>
</dbReference>
<keyword evidence="3" id="KW-0963">Cytoplasm</keyword>
<comment type="function">
    <text evidence="3">Coenzyme A-transferase that converts butyrate to butyryl-CoA.</text>
</comment>
<evidence type="ECO:0000256" key="3">
    <source>
        <dbReference type="HAMAP-Rule" id="MF_03228"/>
    </source>
</evidence>
<dbReference type="GO" id="GO:0006083">
    <property type="term" value="P:acetate metabolic process"/>
    <property type="evidence" value="ECO:0007669"/>
    <property type="project" value="InterPro"/>
</dbReference>
<dbReference type="InterPro" id="IPR038460">
    <property type="entry name" value="AcetylCoA_hyd_C_sf"/>
</dbReference>
<name>A0A212KC59_9DELT</name>
<accession>A0A212KC59</accession>
<proteinExistence type="inferred from homology"/>
<dbReference type="InterPro" id="IPR046433">
    <property type="entry name" value="ActCoA_hydro"/>
</dbReference>
<comment type="similarity">
    <text evidence="1 3">Belongs to the acetyl-CoA hydrolase/transferase family.</text>
</comment>
<dbReference type="GO" id="GO:0016787">
    <property type="term" value="F:hydrolase activity"/>
    <property type="evidence" value="ECO:0007669"/>
    <property type="project" value="UniProtKB-KW"/>
</dbReference>
<sequence length="447" mass="49148">MLASEYARKLISAEDAAKLVKSGDWVEYGMGLCQPVAFDAALAARKDELRNVGIRGLMSVRPLAVVEQVEDRGAIAYSSWHFSSQERRWSGEGRCDYIPMSYRFQPEIYRKALDVDVALVNTPPMDKHGYFNFSLTNSSTMAFLEKAKIVIMEVNEALPRTCGGFEECIHLRDVDYIIEGGNHPLVELPSAEPAEVDLRIAEHIVRQMKDGSVIQLGVGGIPNSVGTLIAQSDLKDLGMHTEMLVDAYLALHKVGKLTNAKKRVDRHKGVWTFCLGSRDLYEWVADNPGLASCPVNYTNSPDVMGQNDNLVTINSCIEADFSGQVSSESSSTRQISGTGGQLDFVNGSFVSNGGKSFICMASTFKDKEGRVTSRIVPTLPQGEVVTAPRSQVHQLVTEWGCAVMVGCSKKERCERIIGLAHPDFRDELFRDAEAMGLLRRSEGKVSA</sequence>
<feature type="binding site" evidence="3">
    <location>
        <position position="317"/>
    </location>
    <ligand>
        <name>CoA</name>
        <dbReference type="ChEBI" id="CHEBI:57287"/>
    </ligand>
</feature>
<keyword evidence="3" id="KW-0443">Lipid metabolism</keyword>
<dbReference type="PANTHER" id="PTHR21432">
    <property type="entry name" value="ACETYL-COA HYDROLASE-RELATED"/>
    <property type="match status" value="1"/>
</dbReference>
<feature type="domain" description="Acetyl-CoA hydrolase/transferase N-terminal" evidence="4">
    <location>
        <begin position="4"/>
        <end position="180"/>
    </location>
</feature>
<dbReference type="Gene3D" id="3.40.1080.10">
    <property type="entry name" value="Glutaconate Coenzyme A-transferase"/>
    <property type="match status" value="1"/>
</dbReference>
<feature type="domain" description="Acetyl-CoA hydrolase/transferase C-terminal" evidence="5">
    <location>
        <begin position="276"/>
        <end position="431"/>
    </location>
</feature>
<organism evidence="6">
    <name type="scientific">uncultured delta proteobacterium</name>
    <dbReference type="NCBI Taxonomy" id="34034"/>
    <lineage>
        <taxon>Bacteria</taxon>
        <taxon>Deltaproteobacteria</taxon>
        <taxon>environmental samples</taxon>
    </lineage>
</organism>
<protein>
    <recommendedName>
        <fullName evidence="3">Probable butyrate:acetyl-CoA coenzyme A-transferase</fullName>
        <shortName evidence="3">Butyrate CoA-transferase</shortName>
        <ecNumber evidence="3">2.8.3.-</ecNumber>
    </recommendedName>
</protein>
<comment type="pathway">
    <text evidence="3">Lipid metabolism; butanoate metabolism.</text>
</comment>
<dbReference type="UniPathway" id="UPA00863"/>
<dbReference type="Pfam" id="PF02550">
    <property type="entry name" value="AcetylCoA_hydro"/>
    <property type="match status" value="1"/>
</dbReference>
<evidence type="ECO:0000256" key="2">
    <source>
        <dbReference type="ARBA" id="ARBA00022679"/>
    </source>
</evidence>
<feature type="binding site" evidence="3">
    <location>
        <position position="340"/>
    </location>
    <ligand>
        <name>CoA</name>
        <dbReference type="ChEBI" id="CHEBI:57287"/>
    </ligand>
</feature>
<gene>
    <name evidence="6" type="ORF">KL86DPRO_50115</name>
</gene>
<dbReference type="SUPFAM" id="SSF100950">
    <property type="entry name" value="NagB/RpiA/CoA transferase-like"/>
    <property type="match status" value="2"/>
</dbReference>
<dbReference type="GO" id="GO:0006084">
    <property type="term" value="P:acetyl-CoA metabolic process"/>
    <property type="evidence" value="ECO:0007669"/>
    <property type="project" value="UniProtKB-UniRule"/>
</dbReference>
<dbReference type="EMBL" id="FLUQ01000005">
    <property type="protein sequence ID" value="SBW09262.1"/>
    <property type="molecule type" value="Genomic_DNA"/>
</dbReference>
<dbReference type="Gene3D" id="3.40.1080.20">
    <property type="entry name" value="Acetyl-CoA hydrolase/transferase C-terminal domain"/>
    <property type="match status" value="1"/>
</dbReference>
<evidence type="ECO:0000259" key="4">
    <source>
        <dbReference type="Pfam" id="PF02550"/>
    </source>
</evidence>
<dbReference type="Gene3D" id="3.30.750.70">
    <property type="entry name" value="4-hydroxybutyrate coenzyme like domains"/>
    <property type="match status" value="1"/>
</dbReference>
<keyword evidence="3" id="KW-0276">Fatty acid metabolism</keyword>
<evidence type="ECO:0000256" key="1">
    <source>
        <dbReference type="ARBA" id="ARBA00009632"/>
    </source>
</evidence>
<evidence type="ECO:0000313" key="6">
    <source>
        <dbReference type="EMBL" id="SBW09262.1"/>
    </source>
</evidence>
<keyword evidence="2 3" id="KW-0808">Transferase</keyword>
<dbReference type="InterPro" id="IPR026888">
    <property type="entry name" value="AcetylCoA_hyd_C"/>
</dbReference>
<dbReference type="InterPro" id="IPR023990">
    <property type="entry name" value="Butryl-CoA_acetate_CoA_Tfrase"/>
</dbReference>
<dbReference type="GO" id="GO:0008775">
    <property type="term" value="F:acetate CoA-transferase activity"/>
    <property type="evidence" value="ECO:0007669"/>
    <property type="project" value="InterPro"/>
</dbReference>
<comment type="subcellular location">
    <subcellularLocation>
        <location evidence="3">Cytoplasm</location>
    </subcellularLocation>
</comment>
<dbReference type="AlphaFoldDB" id="A0A212KC59"/>
<reference evidence="6" key="1">
    <citation type="submission" date="2016-04" db="EMBL/GenBank/DDBJ databases">
        <authorList>
            <person name="Evans L.H."/>
            <person name="Alamgir A."/>
            <person name="Owens N."/>
            <person name="Weber N.D."/>
            <person name="Virtaneva K."/>
            <person name="Barbian K."/>
            <person name="Babar A."/>
            <person name="Rosenke K."/>
        </authorList>
    </citation>
    <scope>NUCLEOTIDE SEQUENCE</scope>
    <source>
        <strain evidence="6">86</strain>
    </source>
</reference>
<dbReference type="GO" id="GO:0019605">
    <property type="term" value="P:butyrate metabolic process"/>
    <property type="evidence" value="ECO:0007669"/>
    <property type="project" value="UniProtKB-UniRule"/>
</dbReference>
<dbReference type="InterPro" id="IPR037171">
    <property type="entry name" value="NagB/RpiA_transferase-like"/>
</dbReference>
<dbReference type="Pfam" id="PF13336">
    <property type="entry name" value="AcetylCoA_hyd_C"/>
    <property type="match status" value="1"/>
</dbReference>
<dbReference type="EC" id="2.8.3.-" evidence="3"/>
<comment type="catalytic activity">
    <reaction evidence="3">
        <text>butanoate + acetyl-CoA = butanoyl-CoA + acetate</text>
        <dbReference type="Rhea" id="RHEA:30071"/>
        <dbReference type="ChEBI" id="CHEBI:17968"/>
        <dbReference type="ChEBI" id="CHEBI:30089"/>
        <dbReference type="ChEBI" id="CHEBI:57288"/>
        <dbReference type="ChEBI" id="CHEBI:57371"/>
    </reaction>
</comment>
<dbReference type="GO" id="GO:0005737">
    <property type="term" value="C:cytoplasm"/>
    <property type="evidence" value="ECO:0007669"/>
    <property type="project" value="UniProtKB-SubCell"/>
</dbReference>
<evidence type="ECO:0000259" key="5">
    <source>
        <dbReference type="Pfam" id="PF13336"/>
    </source>
</evidence>
<dbReference type="InterPro" id="IPR003702">
    <property type="entry name" value="ActCoA_hydro_N"/>
</dbReference>
<feature type="binding site" evidence="3">
    <location>
        <begin position="217"/>
        <end position="221"/>
    </location>
    <ligand>
        <name>CoA</name>
        <dbReference type="ChEBI" id="CHEBI:57287"/>
    </ligand>
</feature>